<gene>
    <name evidence="2" type="ORF">RB653_000558</name>
</gene>
<dbReference type="AlphaFoldDB" id="A0AAN7U2X6"/>
<keyword evidence="3" id="KW-1185">Reference proteome</keyword>
<keyword evidence="1" id="KW-0732">Signal</keyword>
<accession>A0AAN7U2X6</accession>
<name>A0AAN7U2X6_9MYCE</name>
<dbReference type="Proteomes" id="UP001344447">
    <property type="component" value="Unassembled WGS sequence"/>
</dbReference>
<evidence type="ECO:0000313" key="2">
    <source>
        <dbReference type="EMBL" id="KAK5580538.1"/>
    </source>
</evidence>
<proteinExistence type="predicted"/>
<sequence length="299" mass="33754">MKFKINLILSFLMINSIFADEVRQISFTNGQCEGTPYATYAGTLCSPESHYVVINETKVIIKSVQNKLDCNVDSESNGDMFNLNQCLLLTDSLDGSNQEDDQSFSDSSSYDPSFSYVLTYTKSRLPAMVKGYCNQIKLFDCENYQVYSFKNDSCFSNSYLTSPFLYNKQICIGDSIITYKCEECSSDSMETCVLDSSEPNNLSKCPNIKYTTIEKLVNEIKYDDGGVEEEKKSKKSVDDIAEDKIVKESFLKKVSIKKIVEETKPSYNHIIEVDKNNSSFLISNSILILTLLILSLISL</sequence>
<feature type="signal peptide" evidence="1">
    <location>
        <begin position="1"/>
        <end position="19"/>
    </location>
</feature>
<evidence type="ECO:0000256" key="1">
    <source>
        <dbReference type="SAM" id="SignalP"/>
    </source>
</evidence>
<feature type="chain" id="PRO_5042969455" evidence="1">
    <location>
        <begin position="20"/>
        <end position="299"/>
    </location>
</feature>
<comment type="caution">
    <text evidence="2">The sequence shown here is derived from an EMBL/GenBank/DDBJ whole genome shotgun (WGS) entry which is preliminary data.</text>
</comment>
<protein>
    <submittedName>
        <fullName evidence="2">Uncharacterized protein</fullName>
    </submittedName>
</protein>
<evidence type="ECO:0000313" key="3">
    <source>
        <dbReference type="Proteomes" id="UP001344447"/>
    </source>
</evidence>
<organism evidence="2 3">
    <name type="scientific">Dictyostelium firmibasis</name>
    <dbReference type="NCBI Taxonomy" id="79012"/>
    <lineage>
        <taxon>Eukaryota</taxon>
        <taxon>Amoebozoa</taxon>
        <taxon>Evosea</taxon>
        <taxon>Eumycetozoa</taxon>
        <taxon>Dictyostelia</taxon>
        <taxon>Dictyosteliales</taxon>
        <taxon>Dictyosteliaceae</taxon>
        <taxon>Dictyostelium</taxon>
    </lineage>
</organism>
<dbReference type="EMBL" id="JAVFKY010000002">
    <property type="protein sequence ID" value="KAK5580538.1"/>
    <property type="molecule type" value="Genomic_DNA"/>
</dbReference>
<reference evidence="2 3" key="1">
    <citation type="submission" date="2023-11" db="EMBL/GenBank/DDBJ databases">
        <title>Dfirmibasis_genome.</title>
        <authorList>
            <person name="Edelbroek B."/>
            <person name="Kjellin J."/>
            <person name="Jerlstrom-Hultqvist J."/>
            <person name="Soderbom F."/>
        </authorList>
    </citation>
    <scope>NUCLEOTIDE SEQUENCE [LARGE SCALE GENOMIC DNA]</scope>
    <source>
        <strain evidence="2 3">TNS-C-14</strain>
    </source>
</reference>